<evidence type="ECO:0000256" key="2">
    <source>
        <dbReference type="ARBA" id="ARBA00022679"/>
    </source>
</evidence>
<dbReference type="InterPro" id="IPR035996">
    <property type="entry name" value="4pyrrol_Methylase_sf"/>
</dbReference>
<dbReference type="Proteomes" id="UP000305681">
    <property type="component" value="Unassembled WGS sequence"/>
</dbReference>
<evidence type="ECO:0000313" key="5">
    <source>
        <dbReference type="EMBL" id="TNC78585.1"/>
    </source>
</evidence>
<dbReference type="GO" id="GO:0008168">
    <property type="term" value="F:methyltransferase activity"/>
    <property type="evidence" value="ECO:0007669"/>
    <property type="project" value="UniProtKB-KW"/>
</dbReference>
<evidence type="ECO:0000259" key="4">
    <source>
        <dbReference type="Pfam" id="PF00590"/>
    </source>
</evidence>
<dbReference type="CDD" id="cd11724">
    <property type="entry name" value="TP_methylase"/>
    <property type="match status" value="1"/>
</dbReference>
<dbReference type="PANTHER" id="PTHR45790:SF4">
    <property type="entry name" value="COBALT-PRECORRIN-4 C(11)-METHYLTRANSFERASE"/>
    <property type="match status" value="1"/>
</dbReference>
<name>A0A5C4NY09_9BURK</name>
<dbReference type="Gene3D" id="3.30.950.10">
    <property type="entry name" value="Methyltransferase, Cobalt-precorrin-4 Transmethylase, Domain 2"/>
    <property type="match status" value="1"/>
</dbReference>
<dbReference type="InterPro" id="IPR000878">
    <property type="entry name" value="4pyrrol_Mease"/>
</dbReference>
<protein>
    <submittedName>
        <fullName evidence="5">Tetrapyrrole methylase</fullName>
    </submittedName>
</protein>
<feature type="domain" description="Tetrapyrrole methylase" evidence="4">
    <location>
        <begin position="13"/>
        <end position="231"/>
    </location>
</feature>
<dbReference type="AlphaFoldDB" id="A0A5C4NY09"/>
<sequence>MTYTTQAGTRCGLYLVSAGIGDPDSITVKAQKTLRGVDIVFGIPRLLEAFAELLSGKEQHKAGHGLFSPLARRDTPEEEVDAMEKQTRDIIHAAAAAGKTVAVLDYGDAMIFGPQSGYLSEFSELNPIVIPGISCFNAANAALARDVTGGKHSRSVILAASADTRDDYTGTDTLDKLAATGSTLVFFTMRADLPSLVERLARHLPGSTPLAIVAHAGADAKQAVLRATLDTVLARTENEKPPFEHLVYVGDFLT</sequence>
<organism evidence="5 6">
    <name type="scientific">Janthinobacterium lividum</name>
    <dbReference type="NCBI Taxonomy" id="29581"/>
    <lineage>
        <taxon>Bacteria</taxon>
        <taxon>Pseudomonadati</taxon>
        <taxon>Pseudomonadota</taxon>
        <taxon>Betaproteobacteria</taxon>
        <taxon>Burkholderiales</taxon>
        <taxon>Oxalobacteraceae</taxon>
        <taxon>Janthinobacterium</taxon>
    </lineage>
</organism>
<dbReference type="InterPro" id="IPR014777">
    <property type="entry name" value="4pyrrole_Mease_sub1"/>
</dbReference>
<keyword evidence="3" id="KW-0949">S-adenosyl-L-methionine</keyword>
<evidence type="ECO:0000256" key="1">
    <source>
        <dbReference type="ARBA" id="ARBA00022603"/>
    </source>
</evidence>
<proteinExistence type="predicted"/>
<gene>
    <name evidence="5" type="ORF">FHI69_04695</name>
</gene>
<dbReference type="SUPFAM" id="SSF53790">
    <property type="entry name" value="Tetrapyrrole methylase"/>
    <property type="match status" value="1"/>
</dbReference>
<keyword evidence="1 5" id="KW-0489">Methyltransferase</keyword>
<dbReference type="InterPro" id="IPR050161">
    <property type="entry name" value="Siro_Cobalamin_biosynth"/>
</dbReference>
<comment type="caution">
    <text evidence="5">The sequence shown here is derived from an EMBL/GenBank/DDBJ whole genome shotgun (WGS) entry which is preliminary data.</text>
</comment>
<evidence type="ECO:0000313" key="6">
    <source>
        <dbReference type="Proteomes" id="UP000305681"/>
    </source>
</evidence>
<dbReference type="PANTHER" id="PTHR45790">
    <property type="entry name" value="SIROHEME SYNTHASE-RELATED"/>
    <property type="match status" value="1"/>
</dbReference>
<evidence type="ECO:0000256" key="3">
    <source>
        <dbReference type="ARBA" id="ARBA00022691"/>
    </source>
</evidence>
<dbReference type="Pfam" id="PF00590">
    <property type="entry name" value="TP_methylase"/>
    <property type="match status" value="1"/>
</dbReference>
<dbReference type="Gene3D" id="3.40.1010.10">
    <property type="entry name" value="Cobalt-precorrin-4 Transmethylase, Domain 1"/>
    <property type="match status" value="1"/>
</dbReference>
<reference evidence="5 6" key="1">
    <citation type="submission" date="2019-06" db="EMBL/GenBank/DDBJ databases">
        <title>Genome sequence of Janthinobacterium lividum UCD_MED1.</title>
        <authorList>
            <person name="De Leon M.E."/>
            <person name="Jospin G."/>
        </authorList>
    </citation>
    <scope>NUCLEOTIDE SEQUENCE [LARGE SCALE GENOMIC DNA]</scope>
    <source>
        <strain evidence="5 6">UCD_MED1</strain>
    </source>
</reference>
<dbReference type="EMBL" id="VDGE01000001">
    <property type="protein sequence ID" value="TNC78585.1"/>
    <property type="molecule type" value="Genomic_DNA"/>
</dbReference>
<keyword evidence="2" id="KW-0808">Transferase</keyword>
<dbReference type="GO" id="GO:0032259">
    <property type="term" value="P:methylation"/>
    <property type="evidence" value="ECO:0007669"/>
    <property type="project" value="UniProtKB-KW"/>
</dbReference>
<dbReference type="InterPro" id="IPR014776">
    <property type="entry name" value="4pyrrole_Mease_sub2"/>
</dbReference>
<accession>A0A5C4NY09</accession>
<dbReference type="RefSeq" id="WP_139089682.1">
    <property type="nucleotide sequence ID" value="NZ_VDGE01000001.1"/>
</dbReference>